<keyword evidence="11" id="KW-1185">Reference proteome</keyword>
<sequence length="390" mass="41817">MPRRDQVDPASIAALLIITVLATLVFFLPRSLAAAAGRDAWLAVLVSTPVVALVVGAWYAFYFRPGLTPLDRVRFHPFARWLVLPVLVAYAAYHAGGILGETVLLMVVVFPETPGWAFHATLALTTWVLVAYGRETQARLALLVLPVMVLALLFNLAILLPGNAEWVQLLPVLERGPLPLLRGALVMLAAAAETLILTYFADGLPSRDRLVRPLALAAAGKVVLLAGVAMACIVVLGPGETARAVAPTFILARLARPGPVLSRPEVITISAWLLGIVLKLALFVYVAGVTARVTFGLSERWQGGVHAVMTGVTVAVAVWLFPDSERWDWQFTRVWPLVGLAGLVTGVAAGLLPVRSAQPASPSHRGPPTRRRRGSPTRSRRGRSAPGEEP</sequence>
<evidence type="ECO:0000313" key="10">
    <source>
        <dbReference type="EMBL" id="ADU51931.1"/>
    </source>
</evidence>
<dbReference type="OrthoDB" id="1675410at2"/>
<feature type="transmembrane region" description="Helical" evidence="9">
    <location>
        <begin position="269"/>
        <end position="291"/>
    </location>
</feature>
<feature type="transmembrane region" description="Helical" evidence="9">
    <location>
        <begin position="12"/>
        <end position="28"/>
    </location>
</feature>
<proteinExistence type="inferred from homology"/>
<dbReference type="PANTHER" id="PTHR34975">
    <property type="entry name" value="SPORE GERMINATION PROTEIN A2"/>
    <property type="match status" value="1"/>
</dbReference>
<dbReference type="GO" id="GO:0016020">
    <property type="term" value="C:membrane"/>
    <property type="evidence" value="ECO:0007669"/>
    <property type="project" value="UniProtKB-SubCell"/>
</dbReference>
<organism evidence="10 11">
    <name type="scientific">Thermaerobacter marianensis (strain ATCC 700841 / DSM 12885 / JCM 10246 / 7p75a)</name>
    <dbReference type="NCBI Taxonomy" id="644966"/>
    <lineage>
        <taxon>Bacteria</taxon>
        <taxon>Bacillati</taxon>
        <taxon>Bacillota</taxon>
        <taxon>Clostridia</taxon>
        <taxon>Eubacteriales</taxon>
        <taxon>Clostridiales Family XVII. Incertae Sedis</taxon>
        <taxon>Thermaerobacter</taxon>
    </lineage>
</organism>
<evidence type="ECO:0000256" key="5">
    <source>
        <dbReference type="ARBA" id="ARBA00022692"/>
    </source>
</evidence>
<dbReference type="GO" id="GO:0009847">
    <property type="term" value="P:spore germination"/>
    <property type="evidence" value="ECO:0007669"/>
    <property type="project" value="InterPro"/>
</dbReference>
<dbReference type="PANTHER" id="PTHR34975:SF2">
    <property type="entry name" value="SPORE GERMINATION PROTEIN A2"/>
    <property type="match status" value="1"/>
</dbReference>
<feature type="transmembrane region" description="Helical" evidence="9">
    <location>
        <begin position="303"/>
        <end position="322"/>
    </location>
</feature>
<name>E6SIC0_THEM7</name>
<dbReference type="EMBL" id="CP002344">
    <property type="protein sequence ID" value="ADU51931.1"/>
    <property type="molecule type" value="Genomic_DNA"/>
</dbReference>
<feature type="transmembrane region" description="Helical" evidence="9">
    <location>
        <begin position="82"/>
        <end position="110"/>
    </location>
</feature>
<keyword evidence="5 9" id="KW-0812">Transmembrane</keyword>
<gene>
    <name evidence="10" type="ordered locus">Tmar_1830</name>
</gene>
<protein>
    <submittedName>
        <fullName evidence="10">Spore germination protein</fullName>
    </submittedName>
</protein>
<comment type="similarity">
    <text evidence="2">Belongs to the amino acid-polyamine-organocation (APC) superfamily. Spore germination protein (SGP) (TC 2.A.3.9) family.</text>
</comment>
<feature type="transmembrane region" description="Helical" evidence="9">
    <location>
        <begin position="40"/>
        <end position="61"/>
    </location>
</feature>
<accession>E6SIC0</accession>
<keyword evidence="3" id="KW-0813">Transport</keyword>
<evidence type="ECO:0000256" key="7">
    <source>
        <dbReference type="ARBA" id="ARBA00023136"/>
    </source>
</evidence>
<feature type="transmembrane region" description="Helical" evidence="9">
    <location>
        <begin position="213"/>
        <end position="236"/>
    </location>
</feature>
<feature type="transmembrane region" description="Helical" evidence="9">
    <location>
        <begin position="140"/>
        <end position="160"/>
    </location>
</feature>
<dbReference type="Pfam" id="PF03845">
    <property type="entry name" value="Spore_permease"/>
    <property type="match status" value="1"/>
</dbReference>
<feature type="transmembrane region" description="Helical" evidence="9">
    <location>
        <begin position="334"/>
        <end position="354"/>
    </location>
</feature>
<dbReference type="KEGG" id="tmr:Tmar_1830"/>
<feature type="transmembrane region" description="Helical" evidence="9">
    <location>
        <begin position="116"/>
        <end position="133"/>
    </location>
</feature>
<dbReference type="STRING" id="644966.Tmar_1830"/>
<feature type="transmembrane region" description="Helical" evidence="9">
    <location>
        <begin position="180"/>
        <end position="201"/>
    </location>
</feature>
<reference evidence="10 11" key="1">
    <citation type="journal article" date="2010" name="Stand. Genomic Sci.">
        <title>Complete genome sequence of Thermaerobacter marianensis type strain (7p75a).</title>
        <authorList>
            <person name="Han C."/>
            <person name="Gu W."/>
            <person name="Zhang X."/>
            <person name="Lapidus A."/>
            <person name="Nolan M."/>
            <person name="Copeland A."/>
            <person name="Lucas S."/>
            <person name="Del Rio T.G."/>
            <person name="Tice H."/>
            <person name="Cheng J.F."/>
            <person name="Tapia R."/>
            <person name="Goodwin L."/>
            <person name="Pitluck S."/>
            <person name="Pagani I."/>
            <person name="Ivanova N."/>
            <person name="Mavromatis K."/>
            <person name="Mikhailova N."/>
            <person name="Pati A."/>
            <person name="Chen A."/>
            <person name="Palaniappan K."/>
            <person name="Land M."/>
            <person name="Hauser L."/>
            <person name="Chang Y.J."/>
            <person name="Jeffries C.D."/>
            <person name="Schneider S."/>
            <person name="Rohde M."/>
            <person name="Goker M."/>
            <person name="Pukall R."/>
            <person name="Woyke T."/>
            <person name="Bristow J."/>
            <person name="Eisen J.A."/>
            <person name="Markowitz V."/>
            <person name="Hugenholtz P."/>
            <person name="Kyrpides N.C."/>
            <person name="Klenk H.P."/>
            <person name="Detter J.C."/>
        </authorList>
    </citation>
    <scope>NUCLEOTIDE SEQUENCE [LARGE SCALE GENOMIC DNA]</scope>
    <source>
        <strain evidence="11">ATCC 700841 / DSM 12885 / JCM 10246 / 7p75a</strain>
    </source>
</reference>
<evidence type="ECO:0000256" key="8">
    <source>
        <dbReference type="SAM" id="MobiDB-lite"/>
    </source>
</evidence>
<keyword evidence="4" id="KW-0309">Germination</keyword>
<evidence type="ECO:0000256" key="6">
    <source>
        <dbReference type="ARBA" id="ARBA00022989"/>
    </source>
</evidence>
<dbReference type="Proteomes" id="UP000008915">
    <property type="component" value="Chromosome"/>
</dbReference>
<evidence type="ECO:0000256" key="9">
    <source>
        <dbReference type="SAM" id="Phobius"/>
    </source>
</evidence>
<keyword evidence="7 9" id="KW-0472">Membrane</keyword>
<dbReference type="RefSeq" id="WP_013496232.1">
    <property type="nucleotide sequence ID" value="NC_014831.1"/>
</dbReference>
<evidence type="ECO:0000256" key="4">
    <source>
        <dbReference type="ARBA" id="ARBA00022544"/>
    </source>
</evidence>
<feature type="compositionally biased region" description="Basic residues" evidence="8">
    <location>
        <begin position="367"/>
        <end position="383"/>
    </location>
</feature>
<evidence type="ECO:0000256" key="3">
    <source>
        <dbReference type="ARBA" id="ARBA00022448"/>
    </source>
</evidence>
<comment type="subcellular location">
    <subcellularLocation>
        <location evidence="1">Membrane</location>
        <topology evidence="1">Multi-pass membrane protein</topology>
    </subcellularLocation>
</comment>
<keyword evidence="6 9" id="KW-1133">Transmembrane helix</keyword>
<evidence type="ECO:0000256" key="1">
    <source>
        <dbReference type="ARBA" id="ARBA00004141"/>
    </source>
</evidence>
<dbReference type="InterPro" id="IPR004761">
    <property type="entry name" value="Spore_GerAB"/>
</dbReference>
<feature type="region of interest" description="Disordered" evidence="8">
    <location>
        <begin position="356"/>
        <end position="390"/>
    </location>
</feature>
<reference evidence="11" key="2">
    <citation type="journal article" date="2010" name="Stand. Genomic Sci.">
        <title>Complete genome sequence of Thermaerobacter marianensis type strain (7p75aT).</title>
        <authorList>
            <person name="Han C."/>
            <person name="Gu W."/>
            <person name="Zhang X."/>
            <person name="Lapidus A."/>
            <person name="Nolan M."/>
            <person name="Copeland A."/>
            <person name="Lucas S."/>
            <person name="Glavina Del Rio T."/>
            <person name="Tice H."/>
            <person name="Cheng J."/>
            <person name="Tapia R."/>
            <person name="Goodwin L."/>
            <person name="Pitluck S."/>
            <person name="Pagani I."/>
            <person name="Ivanova N."/>
            <person name="Mavromatis K."/>
            <person name="Mikhailova N."/>
            <person name="Pati A."/>
            <person name="Chen A."/>
            <person name="Palaniappan K."/>
            <person name="Land M."/>
            <person name="Hauser L."/>
            <person name="Chang Y."/>
            <person name="Jeffries C."/>
            <person name="Schneider S."/>
            <person name="Rohde M."/>
            <person name="Goker M."/>
            <person name="Pukall R."/>
            <person name="Woyke T."/>
            <person name="Bristow J."/>
            <person name="Eisen J."/>
            <person name="Markowitz V."/>
            <person name="Hugenholtz P."/>
            <person name="Kyrpides N."/>
            <person name="Klenk H."/>
            <person name="Detter J."/>
        </authorList>
    </citation>
    <scope>NUCLEOTIDE SEQUENCE [LARGE SCALE GENOMIC DNA]</scope>
    <source>
        <strain evidence="11">ATCC 700841 / DSM 12885 / JCM 10246 / 7p75a</strain>
    </source>
</reference>
<evidence type="ECO:0000256" key="2">
    <source>
        <dbReference type="ARBA" id="ARBA00007998"/>
    </source>
</evidence>
<dbReference type="HOGENOM" id="CLU_707749_0_0_9"/>
<dbReference type="AlphaFoldDB" id="E6SIC0"/>
<evidence type="ECO:0000313" key="11">
    <source>
        <dbReference type="Proteomes" id="UP000008915"/>
    </source>
</evidence>